<evidence type="ECO:0000256" key="9">
    <source>
        <dbReference type="ARBA" id="ARBA00023136"/>
    </source>
</evidence>
<dbReference type="PROSITE" id="PS50892">
    <property type="entry name" value="V_SNARE"/>
    <property type="match status" value="1"/>
</dbReference>
<evidence type="ECO:0000256" key="5">
    <source>
        <dbReference type="ARBA" id="ARBA00022927"/>
    </source>
</evidence>
<dbReference type="SUPFAM" id="SSF64356">
    <property type="entry name" value="SNARE-like"/>
    <property type="match status" value="1"/>
</dbReference>
<keyword evidence="7" id="KW-0333">Golgi apparatus</keyword>
<keyword evidence="9" id="KW-0472">Membrane</keyword>
<comment type="function">
    <text evidence="10">Involved in the targeting and/or fusion of transport vesicles to their target membrane.</text>
</comment>
<keyword evidence="5" id="KW-0653">Protein transport</keyword>
<evidence type="ECO:0000256" key="11">
    <source>
        <dbReference type="PROSITE-ProRule" id="PRU00290"/>
    </source>
</evidence>
<proteinExistence type="inferred from homology"/>
<dbReference type="CDD" id="cd14824">
    <property type="entry name" value="Longin"/>
    <property type="match status" value="1"/>
</dbReference>
<dbReference type="GO" id="GO:0015031">
    <property type="term" value="P:protein transport"/>
    <property type="evidence" value="ECO:0007669"/>
    <property type="project" value="UniProtKB-KW"/>
</dbReference>
<evidence type="ECO:0000259" key="12">
    <source>
        <dbReference type="PROSITE" id="PS50859"/>
    </source>
</evidence>
<dbReference type="SMART" id="SM01270">
    <property type="entry name" value="Longin"/>
    <property type="match status" value="1"/>
</dbReference>
<dbReference type="Gene3D" id="3.30.450.50">
    <property type="entry name" value="Longin domain"/>
    <property type="match status" value="1"/>
</dbReference>
<gene>
    <name evidence="14" type="ORF">RND71_020795</name>
</gene>
<dbReference type="GO" id="GO:0000139">
    <property type="term" value="C:Golgi membrane"/>
    <property type="evidence" value="ECO:0007669"/>
    <property type="project" value="UniProtKB-SubCell"/>
</dbReference>
<evidence type="ECO:0000256" key="8">
    <source>
        <dbReference type="ARBA" id="ARBA00023054"/>
    </source>
</evidence>
<evidence type="ECO:0000259" key="13">
    <source>
        <dbReference type="PROSITE" id="PS50892"/>
    </source>
</evidence>
<dbReference type="EMBL" id="JAVYJV010000011">
    <property type="protein sequence ID" value="KAK4358566.1"/>
    <property type="molecule type" value="Genomic_DNA"/>
</dbReference>
<dbReference type="InterPro" id="IPR051097">
    <property type="entry name" value="Synaptobrevin-like_transport"/>
</dbReference>
<feature type="domain" description="V-SNARE coiled-coil homology" evidence="13">
    <location>
        <begin position="140"/>
        <end position="200"/>
    </location>
</feature>
<feature type="domain" description="Longin" evidence="12">
    <location>
        <begin position="7"/>
        <end position="111"/>
    </location>
</feature>
<keyword evidence="3" id="KW-0813">Transport</keyword>
<name>A0AAE1RX33_9SOLA</name>
<keyword evidence="15" id="KW-1185">Reference proteome</keyword>
<dbReference type="InterPro" id="IPR042855">
    <property type="entry name" value="V_SNARE_CC"/>
</dbReference>
<dbReference type="PROSITE" id="PS50859">
    <property type="entry name" value="LONGIN"/>
    <property type="match status" value="1"/>
</dbReference>
<evidence type="ECO:0000313" key="14">
    <source>
        <dbReference type="EMBL" id="KAK4358566.1"/>
    </source>
</evidence>
<keyword evidence="6" id="KW-1133">Transmembrane helix</keyword>
<evidence type="ECO:0000256" key="10">
    <source>
        <dbReference type="ARBA" id="ARBA00037493"/>
    </source>
</evidence>
<dbReference type="InterPro" id="IPR011012">
    <property type="entry name" value="Longin-like_dom_sf"/>
</dbReference>
<keyword evidence="4" id="KW-0812">Transmembrane</keyword>
<dbReference type="FunFam" id="1.20.5.110:FF:000004">
    <property type="entry name" value="Vesicle-associated membrane protein 7"/>
    <property type="match status" value="1"/>
</dbReference>
<dbReference type="AlphaFoldDB" id="A0AAE1RX33"/>
<dbReference type="InterPro" id="IPR010908">
    <property type="entry name" value="Longin_dom"/>
</dbReference>
<evidence type="ECO:0000256" key="1">
    <source>
        <dbReference type="ARBA" id="ARBA00004409"/>
    </source>
</evidence>
<evidence type="ECO:0000256" key="4">
    <source>
        <dbReference type="ARBA" id="ARBA00022692"/>
    </source>
</evidence>
<organism evidence="14 15">
    <name type="scientific">Anisodus tanguticus</name>
    <dbReference type="NCBI Taxonomy" id="243964"/>
    <lineage>
        <taxon>Eukaryota</taxon>
        <taxon>Viridiplantae</taxon>
        <taxon>Streptophyta</taxon>
        <taxon>Embryophyta</taxon>
        <taxon>Tracheophyta</taxon>
        <taxon>Spermatophyta</taxon>
        <taxon>Magnoliopsida</taxon>
        <taxon>eudicotyledons</taxon>
        <taxon>Gunneridae</taxon>
        <taxon>Pentapetalae</taxon>
        <taxon>asterids</taxon>
        <taxon>lamiids</taxon>
        <taxon>Solanales</taxon>
        <taxon>Solanaceae</taxon>
        <taxon>Solanoideae</taxon>
        <taxon>Hyoscyameae</taxon>
        <taxon>Anisodus</taxon>
    </lineage>
</organism>
<sequence length="306" mass="35080">MAILYAVVARGTTVLSEFSPVAGNTGAVTRRILEKLPGETESRLCFSQDRYIFHILRSDGITFLCMANDTFGRRIPFSYLEDIQMRFMKNYGKVASYAPAYAMNDEFSRVLHQQMEFFSSNPSADTLTRVRGEVDKEFLHSGMVLIPSSPLRTIMVDNIEKILERGDRIELHVDKTATMQDSAFHFRKQSKRLRRALWMKNAKLLMEGGKRLLGSHGRMEMKHQYRMAGGLVDMSVRTLSLLDNRCLLWRHHSTFLQIVTSDVWKFCCSLHEVIVESVCELWANPGDSMIRELNHEKETQAASLST</sequence>
<dbReference type="Pfam" id="PF13774">
    <property type="entry name" value="Longin"/>
    <property type="match status" value="1"/>
</dbReference>
<dbReference type="PANTHER" id="PTHR21136:SF214">
    <property type="entry name" value="VESICLE-ASSOCIATED MEMBRANE PROTEIN 714"/>
    <property type="match status" value="1"/>
</dbReference>
<dbReference type="FunFam" id="3.30.450.50:FF:000011">
    <property type="entry name" value="Vesicle-associated membrane protein 714"/>
    <property type="match status" value="1"/>
</dbReference>
<comment type="caution">
    <text evidence="14">The sequence shown here is derived from an EMBL/GenBank/DDBJ whole genome shotgun (WGS) entry which is preliminary data.</text>
</comment>
<dbReference type="SUPFAM" id="SSF58038">
    <property type="entry name" value="SNARE fusion complex"/>
    <property type="match status" value="1"/>
</dbReference>
<reference evidence="14" key="1">
    <citation type="submission" date="2023-12" db="EMBL/GenBank/DDBJ databases">
        <title>Genome assembly of Anisodus tanguticus.</title>
        <authorList>
            <person name="Wang Y.-J."/>
        </authorList>
    </citation>
    <scope>NUCLEOTIDE SEQUENCE</scope>
    <source>
        <strain evidence="14">KB-2021</strain>
        <tissue evidence="14">Leaf</tissue>
    </source>
</reference>
<evidence type="ECO:0000313" key="15">
    <source>
        <dbReference type="Proteomes" id="UP001291623"/>
    </source>
</evidence>
<dbReference type="Pfam" id="PF00957">
    <property type="entry name" value="Synaptobrevin"/>
    <property type="match status" value="1"/>
</dbReference>
<evidence type="ECO:0000256" key="6">
    <source>
        <dbReference type="ARBA" id="ARBA00022989"/>
    </source>
</evidence>
<evidence type="ECO:0000256" key="7">
    <source>
        <dbReference type="ARBA" id="ARBA00023034"/>
    </source>
</evidence>
<evidence type="ECO:0000256" key="3">
    <source>
        <dbReference type="ARBA" id="ARBA00022448"/>
    </source>
</evidence>
<dbReference type="Gene3D" id="1.20.5.110">
    <property type="match status" value="1"/>
</dbReference>
<evidence type="ECO:0000256" key="2">
    <source>
        <dbReference type="ARBA" id="ARBA00008025"/>
    </source>
</evidence>
<comment type="subcellular location">
    <subcellularLocation>
        <location evidence="1">Golgi apparatus membrane</location>
        <topology evidence="1">Single-pass type IV membrane protein</topology>
    </subcellularLocation>
</comment>
<comment type="similarity">
    <text evidence="2">Belongs to the synaptobrevin family.</text>
</comment>
<dbReference type="Proteomes" id="UP001291623">
    <property type="component" value="Unassembled WGS sequence"/>
</dbReference>
<dbReference type="PANTHER" id="PTHR21136">
    <property type="entry name" value="SNARE PROTEINS"/>
    <property type="match status" value="1"/>
</dbReference>
<keyword evidence="8 11" id="KW-0175">Coiled coil</keyword>
<protein>
    <submittedName>
        <fullName evidence="14">Uncharacterized protein</fullName>
    </submittedName>
</protein>
<accession>A0AAE1RX33</accession>